<comment type="caution">
    <text evidence="1">The sequence shown here is derived from an EMBL/GenBank/DDBJ whole genome shotgun (WGS) entry which is preliminary data.</text>
</comment>
<reference evidence="1 2" key="1">
    <citation type="submission" date="2016-12" db="EMBL/GenBank/DDBJ databases">
        <title>Trade-off between light-utilization and light-protection in marine flavobacteria.</title>
        <authorList>
            <person name="Kumagai Y."/>
            <person name="Yoshizawa S."/>
            <person name="Kogure K."/>
            <person name="Iwasaki W."/>
        </authorList>
    </citation>
    <scope>NUCLEOTIDE SEQUENCE [LARGE SCALE GENOMIC DNA]</scope>
    <source>
        <strain evidence="1 2">KCTC 12100</strain>
    </source>
</reference>
<dbReference type="OrthoDB" id="1203274at2"/>
<sequence length="82" mass="9722">MTAPTIISFVDENQDISIFLSLNEEEEDNYESETFKELKVYPHSSLQVFFRKIERREIVRFTSKDYTSLFPKITTPPPKFVL</sequence>
<dbReference type="AlphaFoldDB" id="A0A2P6C9Y4"/>
<protein>
    <submittedName>
        <fullName evidence="1">Uncharacterized protein</fullName>
    </submittedName>
</protein>
<proteinExistence type="predicted"/>
<evidence type="ECO:0000313" key="2">
    <source>
        <dbReference type="Proteomes" id="UP000247345"/>
    </source>
</evidence>
<evidence type="ECO:0000313" key="1">
    <source>
        <dbReference type="EMBL" id="PQJ69701.1"/>
    </source>
</evidence>
<dbReference type="Proteomes" id="UP000247345">
    <property type="component" value="Unassembled WGS sequence"/>
</dbReference>
<keyword evidence="2" id="KW-1185">Reference proteome</keyword>
<dbReference type="EMBL" id="MSCK01000002">
    <property type="protein sequence ID" value="PQJ69701.1"/>
    <property type="molecule type" value="Genomic_DNA"/>
</dbReference>
<name>A0A2P6C9Y4_9FLAO</name>
<gene>
    <name evidence="1" type="ORF">BTO14_12425</name>
</gene>
<accession>A0A2P6C9Y4</accession>
<organism evidence="1 2">
    <name type="scientific">Polaribacter butkevichii</name>
    <dbReference type="NCBI Taxonomy" id="218490"/>
    <lineage>
        <taxon>Bacteria</taxon>
        <taxon>Pseudomonadati</taxon>
        <taxon>Bacteroidota</taxon>
        <taxon>Flavobacteriia</taxon>
        <taxon>Flavobacteriales</taxon>
        <taxon>Flavobacteriaceae</taxon>
    </lineage>
</organism>